<evidence type="ECO:0000313" key="3">
    <source>
        <dbReference type="EMBL" id="MDI5970068.1"/>
    </source>
</evidence>
<reference evidence="3 4" key="1">
    <citation type="submission" date="2023-05" db="EMBL/GenBank/DDBJ databases">
        <title>Streptantibioticus silvisoli sp. nov., acidotolerant actinomycetes 1 from pine litter.</title>
        <authorList>
            <person name="Swiecimska M."/>
            <person name="Golinska P."/>
            <person name="Sangal V."/>
            <person name="Wachnowicz B."/>
            <person name="Goodfellow M."/>
        </authorList>
    </citation>
    <scope>NUCLEOTIDE SEQUENCE</scope>
    <source>
        <strain evidence="3">SL13</strain>
        <strain evidence="2 4">SL54</strain>
    </source>
</reference>
<protein>
    <submittedName>
        <fullName evidence="3">PIG-L deacetylase family protein</fullName>
    </submittedName>
</protein>
<evidence type="ECO:0000313" key="4">
    <source>
        <dbReference type="Proteomes" id="UP001156398"/>
    </source>
</evidence>
<dbReference type="AlphaFoldDB" id="A0AA90GXP4"/>
<dbReference type="SUPFAM" id="SSF102588">
    <property type="entry name" value="LmbE-like"/>
    <property type="match status" value="1"/>
</dbReference>
<name>A0AA90GXP4_9ACTN</name>
<comment type="caution">
    <text evidence="3">The sequence shown here is derived from an EMBL/GenBank/DDBJ whole genome shotgun (WGS) entry which is preliminary data.</text>
</comment>
<dbReference type="InterPro" id="IPR003737">
    <property type="entry name" value="GlcNAc_PI_deacetylase-related"/>
</dbReference>
<evidence type="ECO:0000313" key="2">
    <source>
        <dbReference type="EMBL" id="MDI5963969.1"/>
    </source>
</evidence>
<keyword evidence="1" id="KW-0862">Zinc</keyword>
<dbReference type="PANTHER" id="PTHR12993">
    <property type="entry name" value="N-ACETYLGLUCOSAMINYL-PHOSPHATIDYLINOSITOL DE-N-ACETYLASE-RELATED"/>
    <property type="match status" value="1"/>
</dbReference>
<sequence>MAALTATGRRVLAVVAHPDDAEIAAGGTLAVLADAGAEVMTLVLAMPEAPPGAHERRAAAEQAAEVLGCTLRWAADGVHRQVSELGEVRAVALIDEVVGEFAPSLVITHWDGDSHADHVVTARAVQAAGRNARYDLYQFRPGEIRTPAFARFRPTAFVDIGAVADRKSAALAPYAKSRPGFRPLDLDAIERVDAMHGAMAGCERAEGFAVARQSGIGGWTG</sequence>
<gene>
    <name evidence="2" type="ORF">POF43_014810</name>
    <name evidence="3" type="ORF">POF50_012070</name>
</gene>
<dbReference type="GO" id="GO:0016811">
    <property type="term" value="F:hydrolase activity, acting on carbon-nitrogen (but not peptide) bonds, in linear amides"/>
    <property type="evidence" value="ECO:0007669"/>
    <property type="project" value="TreeGrafter"/>
</dbReference>
<dbReference type="RefSeq" id="WP_271312733.1">
    <property type="nucleotide sequence ID" value="NZ_JAAGKO020000019.1"/>
</dbReference>
<dbReference type="Pfam" id="PF02585">
    <property type="entry name" value="PIG-L"/>
    <property type="match status" value="1"/>
</dbReference>
<dbReference type="PANTHER" id="PTHR12993:SF30">
    <property type="entry name" value="N-ACETYL-ALPHA-D-GLUCOSAMINYL L-MALATE DEACETYLASE 1"/>
    <property type="match status" value="1"/>
</dbReference>
<proteinExistence type="predicted"/>
<dbReference type="InterPro" id="IPR024078">
    <property type="entry name" value="LmbE-like_dom_sf"/>
</dbReference>
<dbReference type="Proteomes" id="UP001156398">
    <property type="component" value="Unassembled WGS sequence"/>
</dbReference>
<accession>A0AA90GXP4</accession>
<keyword evidence="4" id="KW-1185">Reference proteome</keyword>
<dbReference type="Gene3D" id="3.40.50.10320">
    <property type="entry name" value="LmbE-like"/>
    <property type="match status" value="1"/>
</dbReference>
<evidence type="ECO:0000256" key="1">
    <source>
        <dbReference type="ARBA" id="ARBA00022833"/>
    </source>
</evidence>
<organism evidence="3">
    <name type="scientific">Streptantibioticus silvisoli</name>
    <dbReference type="NCBI Taxonomy" id="2705255"/>
    <lineage>
        <taxon>Bacteria</taxon>
        <taxon>Bacillati</taxon>
        <taxon>Actinomycetota</taxon>
        <taxon>Actinomycetes</taxon>
        <taxon>Kitasatosporales</taxon>
        <taxon>Streptomycetaceae</taxon>
        <taxon>Streptantibioticus</taxon>
    </lineage>
</organism>
<dbReference type="EMBL" id="JAAGKO020000019">
    <property type="protein sequence ID" value="MDI5963969.1"/>
    <property type="molecule type" value="Genomic_DNA"/>
</dbReference>
<dbReference type="GO" id="GO:0016137">
    <property type="term" value="P:glycoside metabolic process"/>
    <property type="evidence" value="ECO:0007669"/>
    <property type="project" value="UniProtKB-ARBA"/>
</dbReference>
<dbReference type="EMBL" id="JABXJJ020000013">
    <property type="protein sequence ID" value="MDI5970068.1"/>
    <property type="molecule type" value="Genomic_DNA"/>
</dbReference>